<name>X1TZY9_9ZZZZ</name>
<sequence>EEPSKPPGGLVGAAAPKDKAQAKTPETVPAAKTRTDEAIEGEGFSINLQWLDESKKALKWSDDTCKTFLVSQYKVSPEGTLEDGIKRLTREQAEDFVKEINSRVEKQASLF</sequence>
<reference evidence="2" key="1">
    <citation type="journal article" date="2014" name="Front. Microbiol.">
        <title>High frequency of phylogenetically diverse reductive dehalogenase-homologous genes in deep subseafloor sedimentary metagenomes.</title>
        <authorList>
            <person name="Kawai M."/>
            <person name="Futagami T."/>
            <person name="Toyoda A."/>
            <person name="Takaki Y."/>
            <person name="Nishi S."/>
            <person name="Hori S."/>
            <person name="Arai W."/>
            <person name="Tsubouchi T."/>
            <person name="Morono Y."/>
            <person name="Uchiyama I."/>
            <person name="Ito T."/>
            <person name="Fujiyama A."/>
            <person name="Inagaki F."/>
            <person name="Takami H."/>
        </authorList>
    </citation>
    <scope>NUCLEOTIDE SEQUENCE</scope>
    <source>
        <strain evidence="2">Expedition CK06-06</strain>
    </source>
</reference>
<evidence type="ECO:0000256" key="1">
    <source>
        <dbReference type="SAM" id="MobiDB-lite"/>
    </source>
</evidence>
<gene>
    <name evidence="2" type="ORF">S12H4_19725</name>
</gene>
<organism evidence="2">
    <name type="scientific">marine sediment metagenome</name>
    <dbReference type="NCBI Taxonomy" id="412755"/>
    <lineage>
        <taxon>unclassified sequences</taxon>
        <taxon>metagenomes</taxon>
        <taxon>ecological metagenomes</taxon>
    </lineage>
</organism>
<dbReference type="EMBL" id="BARW01009901">
    <property type="protein sequence ID" value="GAI85604.1"/>
    <property type="molecule type" value="Genomic_DNA"/>
</dbReference>
<evidence type="ECO:0000313" key="2">
    <source>
        <dbReference type="EMBL" id="GAI85604.1"/>
    </source>
</evidence>
<protein>
    <submittedName>
        <fullName evidence="2">Uncharacterized protein</fullName>
    </submittedName>
</protein>
<feature type="non-terminal residue" evidence="2">
    <location>
        <position position="1"/>
    </location>
</feature>
<comment type="caution">
    <text evidence="2">The sequence shown here is derived from an EMBL/GenBank/DDBJ whole genome shotgun (WGS) entry which is preliminary data.</text>
</comment>
<proteinExistence type="predicted"/>
<dbReference type="AlphaFoldDB" id="X1TZY9"/>
<feature type="region of interest" description="Disordered" evidence="1">
    <location>
        <begin position="1"/>
        <end position="30"/>
    </location>
</feature>
<accession>X1TZY9</accession>